<dbReference type="OrthoDB" id="6133115at2759"/>
<evidence type="ECO:0000256" key="2">
    <source>
        <dbReference type="SAM" id="MobiDB-lite"/>
    </source>
</evidence>
<reference evidence="4 5" key="1">
    <citation type="submission" date="2016-05" db="EMBL/GenBank/DDBJ databases">
        <title>A degradative enzymes factory behind the ericoid mycorrhizal symbiosis.</title>
        <authorList>
            <consortium name="DOE Joint Genome Institute"/>
            <person name="Martino E."/>
            <person name="Morin E."/>
            <person name="Grelet G."/>
            <person name="Kuo A."/>
            <person name="Kohler A."/>
            <person name="Daghino S."/>
            <person name="Barry K."/>
            <person name="Choi C."/>
            <person name="Cichocki N."/>
            <person name="Clum A."/>
            <person name="Copeland A."/>
            <person name="Hainaut M."/>
            <person name="Haridas S."/>
            <person name="Labutti K."/>
            <person name="Lindquist E."/>
            <person name="Lipzen A."/>
            <person name="Khouja H.-R."/>
            <person name="Murat C."/>
            <person name="Ohm R."/>
            <person name="Olson A."/>
            <person name="Spatafora J."/>
            <person name="Veneault-Fourrey C."/>
            <person name="Henrissat B."/>
            <person name="Grigoriev I."/>
            <person name="Martin F."/>
            <person name="Perotto S."/>
        </authorList>
    </citation>
    <scope>NUCLEOTIDE SEQUENCE [LARGE SCALE GENOMIC DNA]</scope>
    <source>
        <strain evidence="4 5">UAMH 7357</strain>
    </source>
</reference>
<gene>
    <name evidence="4" type="ORF">NA56DRAFT_565893</name>
</gene>
<evidence type="ECO:0000256" key="1">
    <source>
        <dbReference type="ARBA" id="ARBA00023242"/>
    </source>
</evidence>
<feature type="compositionally biased region" description="Low complexity" evidence="2">
    <location>
        <begin position="1"/>
        <end position="11"/>
    </location>
</feature>
<feature type="region of interest" description="Disordered" evidence="2">
    <location>
        <begin position="136"/>
        <end position="187"/>
    </location>
</feature>
<evidence type="ECO:0000259" key="3">
    <source>
        <dbReference type="PROSITE" id="PS50048"/>
    </source>
</evidence>
<dbReference type="Pfam" id="PF00172">
    <property type="entry name" value="Zn_clus"/>
    <property type="match status" value="1"/>
</dbReference>
<sequence>MNLDSASSASSGPPPNPRSSRGAIAAQQVDFSLKSVVVLRIYILNPFPVLPPPCLKIASPCCCKVSVTTGITNRFHFFRACETCRSRKQKCDEQRPKCGLCQRMKLECNWREVQPTKKDKTLVEILDRLRSLETKVDRLPTSRGTSASGFGPPQPSPASQPSFNPDVDPSSYSSSLRPSPSGIKSNQSYRHFSASHKILTWPIIQQALLQALPSNVGDLKTLEQDGTAFLVQIQRETPNLSLEEVLQDRPFVGMQTQATRSAGGTRTTFPLLTKDAMVNLATAYFDTFNFIYPFMDRQNFISDTLTKVHTEGFDGDTESVIALLVFALGELAIEGSRGKPIEVHMGRSSGVRGGSFTRPPGIALFNEARKRLGFVLTECELENIQIYALTGPSIDWNSPRGDLIKRAYWHCFLVEWTLYLELDVPLTGISALQDRVGIPSFNTPFCEADHRGNQSSHFEAHYASQIALRRLCANMHNNIYESTASADTPGTSNNGDFGGPSATSLNQLASQLSQWRSMLPRDLQWAEDDPASFPSPQPAGGYNQSLDPTLSPQRSRAGVPLFTVDLDSEPVHYPYVYDIQVALLRTRFYYAKYMVHRPFVYKALHFPEQMTQEDAQGVAECLRSCLKWPLLLSPTSRRKRLVPWLFGWSQNFLGILLIIHMTQINPMLRDIRAQLCGPRFEAEINESVDLMLDWIRDLKSSDAIARWCYRILQPLYNLKP</sequence>
<dbReference type="GO" id="GO:0000981">
    <property type="term" value="F:DNA-binding transcription factor activity, RNA polymerase II-specific"/>
    <property type="evidence" value="ECO:0007669"/>
    <property type="project" value="InterPro"/>
</dbReference>
<organism evidence="4 5">
    <name type="scientific">Hyaloscypha hepaticicola</name>
    <dbReference type="NCBI Taxonomy" id="2082293"/>
    <lineage>
        <taxon>Eukaryota</taxon>
        <taxon>Fungi</taxon>
        <taxon>Dikarya</taxon>
        <taxon>Ascomycota</taxon>
        <taxon>Pezizomycotina</taxon>
        <taxon>Leotiomycetes</taxon>
        <taxon>Helotiales</taxon>
        <taxon>Hyaloscyphaceae</taxon>
        <taxon>Hyaloscypha</taxon>
    </lineage>
</organism>
<dbReference type="InterPro" id="IPR001138">
    <property type="entry name" value="Zn2Cys6_DnaBD"/>
</dbReference>
<dbReference type="PROSITE" id="PS00463">
    <property type="entry name" value="ZN2_CY6_FUNGAL_1"/>
    <property type="match status" value="1"/>
</dbReference>
<dbReference type="Proteomes" id="UP000235672">
    <property type="component" value="Unassembled WGS sequence"/>
</dbReference>
<dbReference type="STRING" id="1745343.A0A2J6QEW0"/>
<dbReference type="InterPro" id="IPR053181">
    <property type="entry name" value="EcdB-like_regulator"/>
</dbReference>
<feature type="compositionally biased region" description="Low complexity" evidence="2">
    <location>
        <begin position="159"/>
        <end position="181"/>
    </location>
</feature>
<feature type="region of interest" description="Disordered" evidence="2">
    <location>
        <begin position="1"/>
        <end position="22"/>
    </location>
</feature>
<evidence type="ECO:0000313" key="5">
    <source>
        <dbReference type="Proteomes" id="UP000235672"/>
    </source>
</evidence>
<dbReference type="AlphaFoldDB" id="A0A2J6QEW0"/>
<protein>
    <recommendedName>
        <fullName evidence="3">Zn(2)-C6 fungal-type domain-containing protein</fullName>
    </recommendedName>
</protein>
<dbReference type="PANTHER" id="PTHR47785">
    <property type="entry name" value="ZN(II)2CYS6 TRANSCRIPTION FACTOR (EUROFUNG)-RELATED-RELATED"/>
    <property type="match status" value="1"/>
</dbReference>
<dbReference type="PROSITE" id="PS50048">
    <property type="entry name" value="ZN2_CY6_FUNGAL_2"/>
    <property type="match status" value="1"/>
</dbReference>
<dbReference type="CDD" id="cd00067">
    <property type="entry name" value="GAL4"/>
    <property type="match status" value="1"/>
</dbReference>
<dbReference type="SMART" id="SM00066">
    <property type="entry name" value="GAL4"/>
    <property type="match status" value="1"/>
</dbReference>
<accession>A0A2J6QEW0</accession>
<proteinExistence type="predicted"/>
<keyword evidence="1" id="KW-0539">Nucleus</keyword>
<dbReference type="PANTHER" id="PTHR47785:SF6">
    <property type="entry name" value="ZN(II)2CYS6 TRANSCRIPTION FACTOR (EUROFUNG)"/>
    <property type="match status" value="1"/>
</dbReference>
<dbReference type="CDD" id="cd12148">
    <property type="entry name" value="fungal_TF_MHR"/>
    <property type="match status" value="1"/>
</dbReference>
<dbReference type="InterPro" id="IPR036864">
    <property type="entry name" value="Zn2-C6_fun-type_DNA-bd_sf"/>
</dbReference>
<name>A0A2J6QEW0_9HELO</name>
<feature type="domain" description="Zn(2)-C6 fungal-type" evidence="3">
    <location>
        <begin position="80"/>
        <end position="110"/>
    </location>
</feature>
<evidence type="ECO:0000313" key="4">
    <source>
        <dbReference type="EMBL" id="PMD24811.1"/>
    </source>
</evidence>
<dbReference type="GO" id="GO:0008270">
    <property type="term" value="F:zinc ion binding"/>
    <property type="evidence" value="ECO:0007669"/>
    <property type="project" value="InterPro"/>
</dbReference>
<dbReference type="EMBL" id="KZ613471">
    <property type="protein sequence ID" value="PMD24811.1"/>
    <property type="molecule type" value="Genomic_DNA"/>
</dbReference>
<dbReference type="SUPFAM" id="SSF57701">
    <property type="entry name" value="Zn2/Cys6 DNA-binding domain"/>
    <property type="match status" value="1"/>
</dbReference>
<dbReference type="Gene3D" id="4.10.240.10">
    <property type="entry name" value="Zn(2)-C6 fungal-type DNA-binding domain"/>
    <property type="match status" value="1"/>
</dbReference>
<feature type="region of interest" description="Disordered" evidence="2">
    <location>
        <begin position="526"/>
        <end position="550"/>
    </location>
</feature>
<keyword evidence="5" id="KW-1185">Reference proteome</keyword>